<comment type="cofactor">
    <cofactor evidence="1">
        <name>Mg(2+)</name>
        <dbReference type="ChEBI" id="CHEBI:18420"/>
    </cofactor>
</comment>
<evidence type="ECO:0000256" key="5">
    <source>
        <dbReference type="ARBA" id="ARBA00022723"/>
    </source>
</evidence>
<evidence type="ECO:0000256" key="9">
    <source>
        <dbReference type="ARBA" id="ARBA00038276"/>
    </source>
</evidence>
<dbReference type="SUPFAM" id="SSF81301">
    <property type="entry name" value="Nucleotidyltransferase"/>
    <property type="match status" value="1"/>
</dbReference>
<evidence type="ECO:0000256" key="6">
    <source>
        <dbReference type="ARBA" id="ARBA00022741"/>
    </source>
</evidence>
<dbReference type="Gene3D" id="3.30.460.10">
    <property type="entry name" value="Beta Polymerase, domain 2"/>
    <property type="match status" value="1"/>
</dbReference>
<keyword evidence="5" id="KW-0479">Metal-binding</keyword>
<gene>
    <name evidence="11" type="ORF">QT969_18650</name>
</gene>
<keyword evidence="8" id="KW-0460">Magnesium</keyword>
<keyword evidence="7" id="KW-0067">ATP-binding</keyword>
<dbReference type="InterPro" id="IPR043519">
    <property type="entry name" value="NT_sf"/>
</dbReference>
<dbReference type="Proteomes" id="UP001233164">
    <property type="component" value="Unassembled WGS sequence"/>
</dbReference>
<feature type="domain" description="Polymerase nucleotidyl transferase" evidence="10">
    <location>
        <begin position="13"/>
        <end position="94"/>
    </location>
</feature>
<keyword evidence="3" id="KW-0808">Transferase</keyword>
<dbReference type="InterPro" id="IPR052038">
    <property type="entry name" value="Type-VII_TA_antitoxin"/>
</dbReference>
<evidence type="ECO:0000256" key="4">
    <source>
        <dbReference type="ARBA" id="ARBA00022695"/>
    </source>
</evidence>
<keyword evidence="12" id="KW-1185">Reference proteome</keyword>
<dbReference type="RefSeq" id="WP_289380655.1">
    <property type="nucleotide sequence ID" value="NZ_JAUBOF010000079.1"/>
</dbReference>
<sequence>MAGPLVFDRAAIAETCERYGVKRLVVFGSAVTERFNESTSDVDFLVEFRDDVVNRFDAYFGLKESLEVLLGHPVDLASPVALENPYFAASVEENGHEVYAA</sequence>
<evidence type="ECO:0000313" key="11">
    <source>
        <dbReference type="EMBL" id="MDM7490307.1"/>
    </source>
</evidence>
<comment type="similarity">
    <text evidence="9">Belongs to the MntA antitoxin family.</text>
</comment>
<dbReference type="Pfam" id="PF01909">
    <property type="entry name" value="NTP_transf_2"/>
    <property type="match status" value="1"/>
</dbReference>
<protein>
    <submittedName>
        <fullName evidence="11">Nucleotidyltransferase domain-containing protein</fullName>
    </submittedName>
</protein>
<dbReference type="PANTHER" id="PTHR33571:SF12">
    <property type="entry name" value="BSL3053 PROTEIN"/>
    <property type="match status" value="1"/>
</dbReference>
<evidence type="ECO:0000256" key="8">
    <source>
        <dbReference type="ARBA" id="ARBA00022842"/>
    </source>
</evidence>
<evidence type="ECO:0000256" key="2">
    <source>
        <dbReference type="ARBA" id="ARBA00022649"/>
    </source>
</evidence>
<keyword evidence="4" id="KW-0548">Nucleotidyltransferase</keyword>
<evidence type="ECO:0000256" key="3">
    <source>
        <dbReference type="ARBA" id="ARBA00022679"/>
    </source>
</evidence>
<evidence type="ECO:0000256" key="7">
    <source>
        <dbReference type="ARBA" id="ARBA00022840"/>
    </source>
</evidence>
<reference evidence="11 12" key="1">
    <citation type="submission" date="2023-06" db="EMBL/GenBank/DDBJ databases">
        <title>Rhodococcus indonesiensis sp. nov a new member of the Rhodococcus ruber lineage isolated from a sediment of neutral hot spring.</title>
        <authorList>
            <person name="Kusuma A.B."/>
            <person name="Fenylestari G."/>
            <person name="Ammar F."/>
            <person name="Nouioui I."/>
            <person name="Goodfellow M."/>
        </authorList>
    </citation>
    <scope>NUCLEOTIDE SEQUENCE [LARGE SCALE GENOMIC DNA]</scope>
    <source>
        <strain evidence="11 12">CSLK01-03</strain>
    </source>
</reference>
<evidence type="ECO:0000256" key="1">
    <source>
        <dbReference type="ARBA" id="ARBA00001946"/>
    </source>
</evidence>
<keyword evidence="2" id="KW-1277">Toxin-antitoxin system</keyword>
<organism evidence="11 12">
    <name type="scientific">Rhodococcus indonesiensis</name>
    <dbReference type="NCBI Taxonomy" id="3055869"/>
    <lineage>
        <taxon>Bacteria</taxon>
        <taxon>Bacillati</taxon>
        <taxon>Actinomycetota</taxon>
        <taxon>Actinomycetes</taxon>
        <taxon>Mycobacteriales</taxon>
        <taxon>Nocardiaceae</taxon>
        <taxon>Rhodococcus</taxon>
    </lineage>
</organism>
<dbReference type="InterPro" id="IPR002934">
    <property type="entry name" value="Polymerase_NTP_transf_dom"/>
</dbReference>
<evidence type="ECO:0000313" key="12">
    <source>
        <dbReference type="Proteomes" id="UP001233164"/>
    </source>
</evidence>
<dbReference type="EMBL" id="JAUBOF010000079">
    <property type="protein sequence ID" value="MDM7490307.1"/>
    <property type="molecule type" value="Genomic_DNA"/>
</dbReference>
<name>A0ABT7RRM2_9NOCA</name>
<comment type="caution">
    <text evidence="11">The sequence shown here is derived from an EMBL/GenBank/DDBJ whole genome shotgun (WGS) entry which is preliminary data.</text>
</comment>
<keyword evidence="6" id="KW-0547">Nucleotide-binding</keyword>
<proteinExistence type="inferred from homology"/>
<evidence type="ECO:0000259" key="10">
    <source>
        <dbReference type="Pfam" id="PF01909"/>
    </source>
</evidence>
<accession>A0ABT7RRM2</accession>
<dbReference type="PANTHER" id="PTHR33571">
    <property type="entry name" value="SSL8005 PROTEIN"/>
    <property type="match status" value="1"/>
</dbReference>